<gene>
    <name evidence="1" type="ORF">F2Q69_00045751</name>
</gene>
<protein>
    <submittedName>
        <fullName evidence="1">Uncharacterized protein</fullName>
    </submittedName>
</protein>
<reference evidence="1" key="1">
    <citation type="submission" date="2019-12" db="EMBL/GenBank/DDBJ databases">
        <title>Genome sequencing and annotation of Brassica cretica.</title>
        <authorList>
            <person name="Studholme D.J."/>
            <person name="Sarris P."/>
        </authorList>
    </citation>
    <scope>NUCLEOTIDE SEQUENCE</scope>
    <source>
        <strain evidence="1">PFS-109/04</strain>
        <tissue evidence="1">Leaf</tissue>
    </source>
</reference>
<name>A0A8S9NBT2_BRACR</name>
<sequence>MIRPMNSICIFLIRKKVSKCFIIHVSHLIWERTVQLSTQNKVVFITLQKFNASFVINRAHVDPLATKANQPNIQICSGVVRRVRARPAAGDFPPPCFVFHFASRSLPSAVALFRALVKRLLLIPVTARESDFSWLRERIVFSPFNLSLATFLLGMMGLERSPVGCGVATMFLWLWHAASSFGTGNPYGVVGHTVRAA</sequence>
<dbReference type="EMBL" id="QGKX02001621">
    <property type="protein sequence ID" value="KAF3501125.1"/>
    <property type="molecule type" value="Genomic_DNA"/>
</dbReference>
<evidence type="ECO:0000313" key="2">
    <source>
        <dbReference type="Proteomes" id="UP000712600"/>
    </source>
</evidence>
<comment type="caution">
    <text evidence="1">The sequence shown here is derived from an EMBL/GenBank/DDBJ whole genome shotgun (WGS) entry which is preliminary data.</text>
</comment>
<proteinExistence type="predicted"/>
<evidence type="ECO:0000313" key="1">
    <source>
        <dbReference type="EMBL" id="KAF3501125.1"/>
    </source>
</evidence>
<accession>A0A8S9NBT2</accession>
<dbReference type="AlphaFoldDB" id="A0A8S9NBT2"/>
<dbReference type="Proteomes" id="UP000712600">
    <property type="component" value="Unassembled WGS sequence"/>
</dbReference>
<organism evidence="1 2">
    <name type="scientific">Brassica cretica</name>
    <name type="common">Mustard</name>
    <dbReference type="NCBI Taxonomy" id="69181"/>
    <lineage>
        <taxon>Eukaryota</taxon>
        <taxon>Viridiplantae</taxon>
        <taxon>Streptophyta</taxon>
        <taxon>Embryophyta</taxon>
        <taxon>Tracheophyta</taxon>
        <taxon>Spermatophyta</taxon>
        <taxon>Magnoliopsida</taxon>
        <taxon>eudicotyledons</taxon>
        <taxon>Gunneridae</taxon>
        <taxon>Pentapetalae</taxon>
        <taxon>rosids</taxon>
        <taxon>malvids</taxon>
        <taxon>Brassicales</taxon>
        <taxon>Brassicaceae</taxon>
        <taxon>Brassiceae</taxon>
        <taxon>Brassica</taxon>
    </lineage>
</organism>